<proteinExistence type="predicted"/>
<gene>
    <name evidence="1" type="ORF">ATANTOWER_002372</name>
</gene>
<protein>
    <submittedName>
        <fullName evidence="1">Uncharacterized protein</fullName>
    </submittedName>
</protein>
<sequence length="104" mass="11245">MMSQMRSKLKGFLQMELGNTLSLLDLASKDEPSTGDLSDPRGRVISFVSDTLLEVAPRLLMELDEIVSGSGCLGTSAGACTCTAACISLRVSVDFSYYSYFFVK</sequence>
<comment type="caution">
    <text evidence="1">The sequence shown here is derived from an EMBL/GenBank/DDBJ whole genome shotgun (WGS) entry which is preliminary data.</text>
</comment>
<organism evidence="1 2">
    <name type="scientific">Ataeniobius toweri</name>
    <dbReference type="NCBI Taxonomy" id="208326"/>
    <lineage>
        <taxon>Eukaryota</taxon>
        <taxon>Metazoa</taxon>
        <taxon>Chordata</taxon>
        <taxon>Craniata</taxon>
        <taxon>Vertebrata</taxon>
        <taxon>Euteleostomi</taxon>
        <taxon>Actinopterygii</taxon>
        <taxon>Neopterygii</taxon>
        <taxon>Teleostei</taxon>
        <taxon>Neoteleostei</taxon>
        <taxon>Acanthomorphata</taxon>
        <taxon>Ovalentaria</taxon>
        <taxon>Atherinomorphae</taxon>
        <taxon>Cyprinodontiformes</taxon>
        <taxon>Goodeidae</taxon>
        <taxon>Ataeniobius</taxon>
    </lineage>
</organism>
<accession>A0ABU7A1D5</accession>
<dbReference type="Proteomes" id="UP001345963">
    <property type="component" value="Unassembled WGS sequence"/>
</dbReference>
<keyword evidence="2" id="KW-1185">Reference proteome</keyword>
<name>A0ABU7A1D5_9TELE</name>
<reference evidence="1 2" key="1">
    <citation type="submission" date="2021-07" db="EMBL/GenBank/DDBJ databases">
        <authorList>
            <person name="Palmer J.M."/>
        </authorList>
    </citation>
    <scope>NUCLEOTIDE SEQUENCE [LARGE SCALE GENOMIC DNA]</scope>
    <source>
        <strain evidence="1 2">AT_MEX2019</strain>
        <tissue evidence="1">Muscle</tissue>
    </source>
</reference>
<evidence type="ECO:0000313" key="2">
    <source>
        <dbReference type="Proteomes" id="UP001345963"/>
    </source>
</evidence>
<evidence type="ECO:0000313" key="1">
    <source>
        <dbReference type="EMBL" id="MED6231661.1"/>
    </source>
</evidence>
<dbReference type="EMBL" id="JAHUTI010000125">
    <property type="protein sequence ID" value="MED6231661.1"/>
    <property type="molecule type" value="Genomic_DNA"/>
</dbReference>